<evidence type="ECO:0008006" key="4">
    <source>
        <dbReference type="Google" id="ProtNLM"/>
    </source>
</evidence>
<sequence length="176" mass="18298">MPGDEPRRPGEPLGVKILLVILSALVTGCSTTVTGSGAAVTTTTGASIRVEAPTTAGLPSTIEVPTTTRGSTRPPEPVEPPEIDEGAPARYCDQPFAGALGKPMLAVVVETPSGRLDCDEAAAVLFDYYAERRDPTPGLPPLEVGPMTCNQVPEPALPQVVCADGDDVVYSMWPQT</sequence>
<feature type="region of interest" description="Disordered" evidence="1">
    <location>
        <begin position="53"/>
        <end position="87"/>
    </location>
</feature>
<evidence type="ECO:0000313" key="2">
    <source>
        <dbReference type="EMBL" id="MFC5056496.1"/>
    </source>
</evidence>
<evidence type="ECO:0000256" key="1">
    <source>
        <dbReference type="SAM" id="MobiDB-lite"/>
    </source>
</evidence>
<dbReference type="RefSeq" id="WP_344043054.1">
    <property type="nucleotide sequence ID" value="NZ_BAAAKE010000040.1"/>
</dbReference>
<reference evidence="3" key="1">
    <citation type="journal article" date="2019" name="Int. J. Syst. Evol. Microbiol.">
        <title>The Global Catalogue of Microorganisms (GCM) 10K type strain sequencing project: providing services to taxonomists for standard genome sequencing and annotation.</title>
        <authorList>
            <consortium name="The Broad Institute Genomics Platform"/>
            <consortium name="The Broad Institute Genome Sequencing Center for Infectious Disease"/>
            <person name="Wu L."/>
            <person name="Ma J."/>
        </authorList>
    </citation>
    <scope>NUCLEOTIDE SEQUENCE [LARGE SCALE GENOMIC DNA]</scope>
    <source>
        <strain evidence="3">KCTC 12848</strain>
    </source>
</reference>
<dbReference type="Proteomes" id="UP001595833">
    <property type="component" value="Unassembled WGS sequence"/>
</dbReference>
<organism evidence="2 3">
    <name type="scientific">Saccharothrix xinjiangensis</name>
    <dbReference type="NCBI Taxonomy" id="204798"/>
    <lineage>
        <taxon>Bacteria</taxon>
        <taxon>Bacillati</taxon>
        <taxon>Actinomycetota</taxon>
        <taxon>Actinomycetes</taxon>
        <taxon>Pseudonocardiales</taxon>
        <taxon>Pseudonocardiaceae</taxon>
        <taxon>Saccharothrix</taxon>
    </lineage>
</organism>
<dbReference type="EMBL" id="JBHSJB010000022">
    <property type="protein sequence ID" value="MFC5056496.1"/>
    <property type="molecule type" value="Genomic_DNA"/>
</dbReference>
<name>A0ABV9Y253_9PSEU</name>
<protein>
    <recommendedName>
        <fullName evidence="4">Subtilisin inhibitor-like</fullName>
    </recommendedName>
</protein>
<evidence type="ECO:0000313" key="3">
    <source>
        <dbReference type="Proteomes" id="UP001595833"/>
    </source>
</evidence>
<proteinExistence type="predicted"/>
<accession>A0ABV9Y253</accession>
<keyword evidence="3" id="KW-1185">Reference proteome</keyword>
<gene>
    <name evidence="2" type="ORF">ACFPFM_22420</name>
</gene>
<comment type="caution">
    <text evidence="2">The sequence shown here is derived from an EMBL/GenBank/DDBJ whole genome shotgun (WGS) entry which is preliminary data.</text>
</comment>
<dbReference type="PROSITE" id="PS51257">
    <property type="entry name" value="PROKAR_LIPOPROTEIN"/>
    <property type="match status" value="1"/>
</dbReference>